<dbReference type="InterPro" id="IPR011990">
    <property type="entry name" value="TPR-like_helical_dom_sf"/>
</dbReference>
<dbReference type="Pfam" id="PF13432">
    <property type="entry name" value="TPR_16"/>
    <property type="match status" value="3"/>
</dbReference>
<dbReference type="CDD" id="cd06257">
    <property type="entry name" value="DnaJ"/>
    <property type="match status" value="1"/>
</dbReference>
<feature type="domain" description="J" evidence="3">
    <location>
        <begin position="445"/>
        <end position="506"/>
    </location>
</feature>
<dbReference type="SMART" id="SM00028">
    <property type="entry name" value="TPR"/>
    <property type="match status" value="7"/>
</dbReference>
<feature type="compositionally biased region" description="Basic residues" evidence="2">
    <location>
        <begin position="1"/>
        <end position="12"/>
    </location>
</feature>
<feature type="compositionally biased region" description="Pro residues" evidence="2">
    <location>
        <begin position="46"/>
        <end position="64"/>
    </location>
</feature>
<dbReference type="PANTHER" id="PTHR44200:SF1">
    <property type="entry name" value="DNAJ HOMOLOG SUBFAMILY C MEMBER 7"/>
    <property type="match status" value="1"/>
</dbReference>
<evidence type="ECO:0000256" key="2">
    <source>
        <dbReference type="SAM" id="MobiDB-lite"/>
    </source>
</evidence>
<keyword evidence="5" id="KW-1185">Reference proteome</keyword>
<reference evidence="5" key="1">
    <citation type="submission" date="2024-06" db="EMBL/GenBank/DDBJ databases">
        <title>Multi-omics analyses provide insights into the biosynthesis of the anticancer antibiotic pleurotin in Hohenbuehelia grisea.</title>
        <authorList>
            <person name="Weaver J.A."/>
            <person name="Alberti F."/>
        </authorList>
    </citation>
    <scope>NUCLEOTIDE SEQUENCE [LARGE SCALE GENOMIC DNA]</scope>
    <source>
        <strain evidence="5">T-177</strain>
    </source>
</reference>
<dbReference type="SUPFAM" id="SSF48452">
    <property type="entry name" value="TPR-like"/>
    <property type="match status" value="3"/>
</dbReference>
<proteinExistence type="predicted"/>
<dbReference type="EMBL" id="JASNQZ010000008">
    <property type="protein sequence ID" value="KAL0954121.1"/>
    <property type="molecule type" value="Genomic_DNA"/>
</dbReference>
<organism evidence="4 5">
    <name type="scientific">Hohenbuehelia grisea</name>
    <dbReference type="NCBI Taxonomy" id="104357"/>
    <lineage>
        <taxon>Eukaryota</taxon>
        <taxon>Fungi</taxon>
        <taxon>Dikarya</taxon>
        <taxon>Basidiomycota</taxon>
        <taxon>Agaricomycotina</taxon>
        <taxon>Agaricomycetes</taxon>
        <taxon>Agaricomycetidae</taxon>
        <taxon>Agaricales</taxon>
        <taxon>Pleurotineae</taxon>
        <taxon>Pleurotaceae</taxon>
        <taxon>Hohenbuehelia</taxon>
    </lineage>
</organism>
<evidence type="ECO:0000313" key="4">
    <source>
        <dbReference type="EMBL" id="KAL0954121.1"/>
    </source>
</evidence>
<feature type="region of interest" description="Disordered" evidence="2">
    <location>
        <begin position="1"/>
        <end position="80"/>
    </location>
</feature>
<evidence type="ECO:0000313" key="5">
    <source>
        <dbReference type="Proteomes" id="UP001556367"/>
    </source>
</evidence>
<feature type="repeat" description="TPR" evidence="1">
    <location>
        <begin position="259"/>
        <end position="292"/>
    </location>
</feature>
<dbReference type="PROSITE" id="PS50076">
    <property type="entry name" value="DNAJ_2"/>
    <property type="match status" value="1"/>
</dbReference>
<evidence type="ECO:0000256" key="1">
    <source>
        <dbReference type="PROSITE-ProRule" id="PRU00339"/>
    </source>
</evidence>
<dbReference type="Gene3D" id="1.25.40.10">
    <property type="entry name" value="Tetratricopeptide repeat domain"/>
    <property type="match status" value="1"/>
</dbReference>
<dbReference type="Pfam" id="PF00226">
    <property type="entry name" value="DnaJ"/>
    <property type="match status" value="1"/>
</dbReference>
<dbReference type="SMART" id="SM00271">
    <property type="entry name" value="DnaJ"/>
    <property type="match status" value="1"/>
</dbReference>
<dbReference type="Proteomes" id="UP001556367">
    <property type="component" value="Unassembled WGS sequence"/>
</dbReference>
<dbReference type="InterPro" id="IPR001623">
    <property type="entry name" value="DnaJ_domain"/>
</dbReference>
<dbReference type="PROSITE" id="PS50005">
    <property type="entry name" value="TPR"/>
    <property type="match status" value="2"/>
</dbReference>
<accession>A0ABR3JEG8</accession>
<keyword evidence="1" id="KW-0802">TPR repeat</keyword>
<dbReference type="SUPFAM" id="SSF46565">
    <property type="entry name" value="Chaperone J-domain"/>
    <property type="match status" value="1"/>
</dbReference>
<name>A0ABR3JEG8_9AGAR</name>
<dbReference type="PROSITE" id="PS00636">
    <property type="entry name" value="DNAJ_1"/>
    <property type="match status" value="1"/>
</dbReference>
<dbReference type="InterPro" id="IPR018253">
    <property type="entry name" value="DnaJ_domain_CS"/>
</dbReference>
<dbReference type="PANTHER" id="PTHR44200">
    <property type="entry name" value="DNAJ HOMOLOG SUBFAMILY C MEMBER 7"/>
    <property type="match status" value="1"/>
</dbReference>
<comment type="caution">
    <text evidence="4">The sequence shown here is derived from an EMBL/GenBank/DDBJ whole genome shotgun (WGS) entry which is preliminary data.</text>
</comment>
<evidence type="ECO:0000259" key="3">
    <source>
        <dbReference type="PROSITE" id="PS50076"/>
    </source>
</evidence>
<dbReference type="InterPro" id="IPR052758">
    <property type="entry name" value="SRC_co-chaperone"/>
</dbReference>
<dbReference type="InterPro" id="IPR036869">
    <property type="entry name" value="J_dom_sf"/>
</dbReference>
<feature type="repeat" description="TPR" evidence="1">
    <location>
        <begin position="69"/>
        <end position="102"/>
    </location>
</feature>
<protein>
    <recommendedName>
        <fullName evidence="3">J domain-containing protein</fullName>
    </recommendedName>
</protein>
<dbReference type="Gene3D" id="1.10.287.110">
    <property type="entry name" value="DnaJ domain"/>
    <property type="match status" value="1"/>
</dbReference>
<gene>
    <name evidence="4" type="ORF">HGRIS_005265</name>
</gene>
<sequence length="561" mass="60749">MANKKSKQKKKQTNGAADSASPPANGNINLNGADEPSPSPSTSAPPQTPTPQPTPPKSPTPPQDPIAHAEQTKGLGNAAFREKRYRDAVELYTQAIELNNSEPAYLTNRAASYMALKRFRAALNDCQTALALPGSTPSPVKTLVRLAKCQFALGQTEPALSTARLALAAEPDNSAAKLLQRQVADLQGHLANFEKARGQKNWGMARLALDRCLSSIEGEGGEVPADWRLWKVELDLAKGDLDSASSAANDALRLNPNSPDALAIRGLILFLTGKLPQALQHAQSALRLDPEHPRAQKLRKRAKEVERLKEEGNVFFKTGRLQDAIERYTGALESIGENPEEAKGGPIRATLLSNRATTLLKLERYEDALADTNASLDLNSSSFKALRTRARIQMQLDAFEDAVRDFKQAIQNGQSDALTGDAEIRALRAELRKAEAALKRSKTKDYYAILGLKTNCTEVEIKKAYRRESLKHHPDKGGDEEKFKLVVEAHAVLSDPQRRERYDMGEDEDGLNDGGMSGFGGGGFGGGVDLADLFAQFHQQGGRRGGGGFGGGGGFHHGFDF</sequence>
<dbReference type="InterPro" id="IPR019734">
    <property type="entry name" value="TPR_rpt"/>
</dbReference>
<dbReference type="PRINTS" id="PR00625">
    <property type="entry name" value="JDOMAIN"/>
</dbReference>